<comment type="caution">
    <text evidence="1">The sequence shown here is derived from an EMBL/GenBank/DDBJ whole genome shotgun (WGS) entry which is preliminary data.</text>
</comment>
<organism evidence="1 2">
    <name type="scientific">Aquimarina hainanensis</name>
    <dbReference type="NCBI Taxonomy" id="1578017"/>
    <lineage>
        <taxon>Bacteria</taxon>
        <taxon>Pseudomonadati</taxon>
        <taxon>Bacteroidota</taxon>
        <taxon>Flavobacteriia</taxon>
        <taxon>Flavobacteriales</taxon>
        <taxon>Flavobacteriaceae</taxon>
        <taxon>Aquimarina</taxon>
    </lineage>
</organism>
<evidence type="ECO:0000313" key="2">
    <source>
        <dbReference type="Proteomes" id="UP001597459"/>
    </source>
</evidence>
<accession>A0ABW5N4A3</accession>
<dbReference type="Proteomes" id="UP001597459">
    <property type="component" value="Unassembled WGS sequence"/>
</dbReference>
<evidence type="ECO:0008006" key="3">
    <source>
        <dbReference type="Google" id="ProtNLM"/>
    </source>
</evidence>
<proteinExistence type="predicted"/>
<sequence>MKKISGIICICLTTLFFISCNKETQSKEEKEFDALMKQVIDIHDEVMPRMGEISSLIKELKPKIDTTAQGKVYEKSQLELKKSYDHMMRWMSDFGRKFSSGHGHDHGDGHDEATHEEEKFDYVAKLALLKKEKVAVGELRDEINSSIENAKKLLGK</sequence>
<reference evidence="2" key="1">
    <citation type="journal article" date="2019" name="Int. J. Syst. Evol. Microbiol.">
        <title>The Global Catalogue of Microorganisms (GCM) 10K type strain sequencing project: providing services to taxonomists for standard genome sequencing and annotation.</title>
        <authorList>
            <consortium name="The Broad Institute Genomics Platform"/>
            <consortium name="The Broad Institute Genome Sequencing Center for Infectious Disease"/>
            <person name="Wu L."/>
            <person name="Ma J."/>
        </authorList>
    </citation>
    <scope>NUCLEOTIDE SEQUENCE [LARGE SCALE GENOMIC DNA]</scope>
    <source>
        <strain evidence="2">KCTC 42423</strain>
    </source>
</reference>
<evidence type="ECO:0000313" key="1">
    <source>
        <dbReference type="EMBL" id="MFD2589993.1"/>
    </source>
</evidence>
<name>A0ABW5N4A3_9FLAO</name>
<dbReference type="EMBL" id="JBHULX010000003">
    <property type="protein sequence ID" value="MFD2589993.1"/>
    <property type="molecule type" value="Genomic_DNA"/>
</dbReference>
<keyword evidence="2" id="KW-1185">Reference proteome</keyword>
<protein>
    <recommendedName>
        <fullName evidence="3">Viral A-type inclusion protein</fullName>
    </recommendedName>
</protein>
<gene>
    <name evidence="1" type="ORF">ACFSTE_04075</name>
</gene>
<dbReference type="RefSeq" id="WP_176029515.1">
    <property type="nucleotide sequence ID" value="NZ_JBHSJV010000001.1"/>
</dbReference>
<dbReference type="PROSITE" id="PS51257">
    <property type="entry name" value="PROKAR_LIPOPROTEIN"/>
    <property type="match status" value="1"/>
</dbReference>